<dbReference type="InterPro" id="IPR003959">
    <property type="entry name" value="ATPase_AAA_core"/>
</dbReference>
<feature type="compositionally biased region" description="Basic and acidic residues" evidence="8">
    <location>
        <begin position="153"/>
        <end position="162"/>
    </location>
</feature>
<feature type="region of interest" description="Disordered" evidence="8">
    <location>
        <begin position="1451"/>
        <end position="1492"/>
    </location>
</feature>
<dbReference type="GO" id="GO:0016887">
    <property type="term" value="F:ATP hydrolysis activity"/>
    <property type="evidence" value="ECO:0007669"/>
    <property type="project" value="InterPro"/>
</dbReference>
<feature type="compositionally biased region" description="Basic and acidic residues" evidence="8">
    <location>
        <begin position="203"/>
        <end position="217"/>
    </location>
</feature>
<dbReference type="FunFam" id="1.10.8.60:FF:000084">
    <property type="entry name" value="p-loop containing nucleoside triphosphate hydrolase superfamily protein"/>
    <property type="match status" value="1"/>
</dbReference>
<evidence type="ECO:0000256" key="1">
    <source>
        <dbReference type="ARBA" id="ARBA00006914"/>
    </source>
</evidence>
<dbReference type="Pfam" id="PF17862">
    <property type="entry name" value="AAA_lid_3"/>
    <property type="match status" value="1"/>
</dbReference>
<dbReference type="Gene3D" id="3.30.40.10">
    <property type="entry name" value="Zinc/RING finger domain, C3HC4 (zinc finger)"/>
    <property type="match status" value="1"/>
</dbReference>
<dbReference type="SMART" id="SM00382">
    <property type="entry name" value="AAA"/>
    <property type="match status" value="1"/>
</dbReference>
<keyword evidence="6" id="KW-0067">ATP-binding</keyword>
<dbReference type="PANTHER" id="PTHR23069">
    <property type="entry name" value="AAA DOMAIN-CONTAINING"/>
    <property type="match status" value="1"/>
</dbReference>
<evidence type="ECO:0000313" key="10">
    <source>
        <dbReference type="EMBL" id="GMN54457.1"/>
    </source>
</evidence>
<feature type="compositionally biased region" description="Polar residues" evidence="8">
    <location>
        <begin position="1543"/>
        <end position="1556"/>
    </location>
</feature>
<feature type="compositionally biased region" description="Low complexity" evidence="8">
    <location>
        <begin position="97"/>
        <end position="108"/>
    </location>
</feature>
<dbReference type="SUPFAM" id="SSF52540">
    <property type="entry name" value="P-loop containing nucleoside triphosphate hydrolases"/>
    <property type="match status" value="1"/>
</dbReference>
<evidence type="ECO:0000256" key="3">
    <source>
        <dbReference type="ARBA" id="ARBA00022741"/>
    </source>
</evidence>
<reference evidence="10" key="1">
    <citation type="submission" date="2023-07" db="EMBL/GenBank/DDBJ databases">
        <title>draft genome sequence of fig (Ficus carica).</title>
        <authorList>
            <person name="Takahashi T."/>
            <person name="Nishimura K."/>
        </authorList>
    </citation>
    <scope>NUCLEOTIDE SEQUENCE</scope>
</reference>
<dbReference type="PROSITE" id="PS51805">
    <property type="entry name" value="EPHD"/>
    <property type="match status" value="1"/>
</dbReference>
<dbReference type="GO" id="GO:0006334">
    <property type="term" value="P:nucleosome assembly"/>
    <property type="evidence" value="ECO:0007669"/>
    <property type="project" value="TreeGrafter"/>
</dbReference>
<feature type="compositionally biased region" description="Gly residues" evidence="8">
    <location>
        <begin position="51"/>
        <end position="63"/>
    </location>
</feature>
<keyword evidence="2" id="KW-0479">Metal-binding</keyword>
<gene>
    <name evidence="10" type="ORF">TIFTF001_023572</name>
</gene>
<dbReference type="InterPro" id="IPR003593">
    <property type="entry name" value="AAA+_ATPase"/>
</dbReference>
<dbReference type="InterPro" id="IPR034732">
    <property type="entry name" value="EPHD"/>
</dbReference>
<keyword evidence="11" id="KW-1185">Reference proteome</keyword>
<evidence type="ECO:0000256" key="4">
    <source>
        <dbReference type="ARBA" id="ARBA00022771"/>
    </source>
</evidence>
<feature type="compositionally biased region" description="Basic and acidic residues" evidence="8">
    <location>
        <begin position="137"/>
        <end position="146"/>
    </location>
</feature>
<dbReference type="GO" id="GO:0003682">
    <property type="term" value="F:chromatin binding"/>
    <property type="evidence" value="ECO:0007669"/>
    <property type="project" value="TreeGrafter"/>
</dbReference>
<feature type="compositionally biased region" description="Basic and acidic residues" evidence="8">
    <location>
        <begin position="1479"/>
        <end position="1492"/>
    </location>
</feature>
<feature type="region of interest" description="Disordered" evidence="8">
    <location>
        <begin position="1532"/>
        <end position="1568"/>
    </location>
</feature>
<feature type="region of interest" description="Disordered" evidence="8">
    <location>
        <begin position="402"/>
        <end position="432"/>
    </location>
</feature>
<dbReference type="EMBL" id="BTGU01000051">
    <property type="protein sequence ID" value="GMN54457.1"/>
    <property type="molecule type" value="Genomic_DNA"/>
</dbReference>
<dbReference type="Gene3D" id="1.10.8.60">
    <property type="match status" value="1"/>
</dbReference>
<dbReference type="GO" id="GO:0006337">
    <property type="term" value="P:nucleosome disassembly"/>
    <property type="evidence" value="ECO:0007669"/>
    <property type="project" value="TreeGrafter"/>
</dbReference>
<accession>A0AA88ANQ6</accession>
<name>A0AA88ANQ6_FICCA</name>
<dbReference type="InterPro" id="IPR003960">
    <property type="entry name" value="ATPase_AAA_CS"/>
</dbReference>
<dbReference type="InterPro" id="IPR041569">
    <property type="entry name" value="AAA_lid_3"/>
</dbReference>
<dbReference type="Pfam" id="PF00004">
    <property type="entry name" value="AAA"/>
    <property type="match status" value="1"/>
</dbReference>
<dbReference type="InterPro" id="IPR045199">
    <property type="entry name" value="ATAD2-like"/>
</dbReference>
<evidence type="ECO:0000313" key="11">
    <source>
        <dbReference type="Proteomes" id="UP001187192"/>
    </source>
</evidence>
<sequence>MRFSLHSGTSSSPEERKGSSPSGPRLRKKHKRLDAICEEEYNRNHGDLNWSGGGAETGTGTGSGELEIRRSSRVRRAPVLLDVSPPPPKKQRKNKKSSVSSVGKNVTSTPRGMSSSSEDMDTPGSWKSRLRSRSRGVRIDVKEEGGTPRGKRKLFEDIDGDRAQNNVSGNEFGGEKGESEGGRYTVVKSKRPGRIKATNSSNTEEKESDTSVVKDEDTREEAELAGNEGKEDELEQDNDLGGITERETVFGDPTKLVETEKHLQVEDGCIFSDTKETVDNVEAIEHVEKQMEQLDLGKNQANEVEIAGAPENETDVAIDHLEKQDEQLDCGQNQTDVVEIAPSSANEMDGAGCSDGRDVKWTELAEASHVKENDVKVDMAKRAASDMLGKPRIKKGRHCGLCGGGTDGKPPKPLAQDTGESENEVYSGSSASEEPNYDIWDGFGDEPGWLGRLLGPINDRYGIAGIWVHQHCAVWSPEVYFAGLGCLKNLRAALCRGRVLKCTRCGRPGATIGCRVDRCPRTYHLPCARANGCIFDHRKFLIACTDHRHLFQPHGAQYLARIKKLKAKKMKLEIRKLTNDACRKDIEAEEKWLENCGEDEEFLKRESKRLHRDLARIAPVYIGGTKSECGKMFQGWESVAGLQDVIQCMKEVVILPLLYPEFFDSLGLTPPRGVLLHGYPGTGKTLVVRALIGACARGDKRIAYFARKGADCLGKYVGDAERQLRLLFQVAEKCQPSIIFFDEIDGLAPCRTRRQDQTHSSVVSTLLALLDGLKSRGSVVVIGATNRPDAVDPALRRPGRFDREIYFPLPSLKDRAAILSLHTQKWPKPVTGSLLQWIARKTAGFAGADLQALCTQAAITGLKRNFPLQKILSAAEKNSGGKRLPLPNFAVEERDWLEALSCAPPPCSRREAGMAANDVVSSPLPFHLIPCLLKPLAALLVSLHLDERVWLPAPLSRAASMIKTVIVSNLAKKNLNSDWWWSFFDDFIQQPDVVKEIERNLLDSGILVGDAGIAASIDFDDETGDINGNYESFMKRNGRIDTNLLRYTSCPSINKSGFRMLIAGSAGSGQRHLASCLVRCFVGNVEIHKFDLATISQEGHGDVVQGITQILTAKCAGLTSCMVFMPTIDLWAVETSQQAVEESDSISTNDQKCHEKATSEVPYSLLPIEIKEFFKKEVSNCTQSTRVEQTVPRFAVQIDGNFDHDMVINLSAAKLSRDVVQQLIQFLHQRSHIHASLSEEYRASDLIEEQVVMLNPSAVHGSDDAPTQRNEESVVNALLPPNNRTVKGRSNLHLAIASFGYQILRYPHFAELCWFTSKLKEGPSADISGPWKGWPFNSCIVRPGNSQEKIVAGSSSGNIKSKEKLGLVRGLVAVGLSAYRGLYTSLREVSIEVRKVLELLVKQINEKVQAGKDRYQYVRLLSQVAFLEDKVNSWAYALQSLELDSPVMVANPHPKSAEDANTEVQGEEGKPHVSSKGSNEPEVREEHPQRFDAEKAEIDLNKEGGDFSYPSFEGGVSNTDTPLPNDVLMDDSLPETPVHNSDDSNQLAGKTLNEQNGMHDEPNESENGGNNMLLDTDSALLELPNGLARTDSAVISEDGPGSGKSRGISILVTDIPRETANEPVHDADKNVQDVDFPSVKTAESEDVCLYRCCPECVNIILSLTKKILIREWEMDKSHRTVEDVHDVVASLSIDFLSAVRRVYVAGNMSSKVFDEKPRKDEKLLERPELRTCDCNSSGNGIVVPMECGCHSIIRSMEADTSPSAQSTLEMNFVFRDGVLVHMDPDKDASFHCKFETVCLCSLIESILTIKRSSD</sequence>
<evidence type="ECO:0000256" key="6">
    <source>
        <dbReference type="ARBA" id="ARBA00022840"/>
    </source>
</evidence>
<keyword evidence="3" id="KW-0547">Nucleotide-binding</keyword>
<dbReference type="Proteomes" id="UP001187192">
    <property type="component" value="Unassembled WGS sequence"/>
</dbReference>
<comment type="similarity">
    <text evidence="1">Belongs to the AAA ATPase family.</text>
</comment>
<evidence type="ECO:0000256" key="8">
    <source>
        <dbReference type="SAM" id="MobiDB-lite"/>
    </source>
</evidence>
<dbReference type="InterPro" id="IPR013083">
    <property type="entry name" value="Znf_RING/FYVE/PHD"/>
</dbReference>
<dbReference type="Gene3D" id="3.40.50.300">
    <property type="entry name" value="P-loop containing nucleotide triphosphate hydrolases"/>
    <property type="match status" value="1"/>
</dbReference>
<dbReference type="GO" id="GO:0008270">
    <property type="term" value="F:zinc ion binding"/>
    <property type="evidence" value="ECO:0007669"/>
    <property type="project" value="UniProtKB-KW"/>
</dbReference>
<evidence type="ECO:0000256" key="5">
    <source>
        <dbReference type="ARBA" id="ARBA00022833"/>
    </source>
</evidence>
<keyword evidence="7" id="KW-0103">Bromodomain</keyword>
<protein>
    <recommendedName>
        <fullName evidence="9">PHD-type domain-containing protein</fullName>
    </recommendedName>
</protein>
<dbReference type="FunFam" id="3.40.50.300:FF:000061">
    <property type="entry name" value="ATPase family, AAA domain-containing 2"/>
    <property type="match status" value="1"/>
</dbReference>
<evidence type="ECO:0000256" key="7">
    <source>
        <dbReference type="ARBA" id="ARBA00023117"/>
    </source>
</evidence>
<keyword evidence="5" id="KW-0862">Zinc</keyword>
<dbReference type="FunFam" id="3.30.40.10:FF:000739">
    <property type="entry name" value="P-loop containing nucleoside triphosphate hydrolases superfamily protein"/>
    <property type="match status" value="1"/>
</dbReference>
<evidence type="ECO:0000259" key="9">
    <source>
        <dbReference type="PROSITE" id="PS51805"/>
    </source>
</evidence>
<feature type="domain" description="PHD-type" evidence="9">
    <location>
        <begin position="396"/>
        <end position="548"/>
    </location>
</feature>
<dbReference type="GO" id="GO:0005524">
    <property type="term" value="F:ATP binding"/>
    <property type="evidence" value="ECO:0007669"/>
    <property type="project" value="UniProtKB-KW"/>
</dbReference>
<dbReference type="GO" id="GO:0045815">
    <property type="term" value="P:transcription initiation-coupled chromatin remodeling"/>
    <property type="evidence" value="ECO:0007669"/>
    <property type="project" value="TreeGrafter"/>
</dbReference>
<evidence type="ECO:0000256" key="2">
    <source>
        <dbReference type="ARBA" id="ARBA00022723"/>
    </source>
</evidence>
<keyword evidence="4" id="KW-0863">Zinc-finger</keyword>
<dbReference type="InterPro" id="IPR027417">
    <property type="entry name" value="P-loop_NTPase"/>
</dbReference>
<dbReference type="GO" id="GO:0005634">
    <property type="term" value="C:nucleus"/>
    <property type="evidence" value="ECO:0007669"/>
    <property type="project" value="TreeGrafter"/>
</dbReference>
<dbReference type="GO" id="GO:0042393">
    <property type="term" value="F:histone binding"/>
    <property type="evidence" value="ECO:0007669"/>
    <property type="project" value="TreeGrafter"/>
</dbReference>
<comment type="caution">
    <text evidence="10">The sequence shown here is derived from an EMBL/GenBank/DDBJ whole genome shotgun (WGS) entry which is preliminary data.</text>
</comment>
<dbReference type="PROSITE" id="PS00674">
    <property type="entry name" value="AAA"/>
    <property type="match status" value="1"/>
</dbReference>
<organism evidence="10 11">
    <name type="scientific">Ficus carica</name>
    <name type="common">Common fig</name>
    <dbReference type="NCBI Taxonomy" id="3494"/>
    <lineage>
        <taxon>Eukaryota</taxon>
        <taxon>Viridiplantae</taxon>
        <taxon>Streptophyta</taxon>
        <taxon>Embryophyta</taxon>
        <taxon>Tracheophyta</taxon>
        <taxon>Spermatophyta</taxon>
        <taxon>Magnoliopsida</taxon>
        <taxon>eudicotyledons</taxon>
        <taxon>Gunneridae</taxon>
        <taxon>Pentapetalae</taxon>
        <taxon>rosids</taxon>
        <taxon>fabids</taxon>
        <taxon>Rosales</taxon>
        <taxon>Moraceae</taxon>
        <taxon>Ficeae</taxon>
        <taxon>Ficus</taxon>
    </lineage>
</organism>
<proteinExistence type="inferred from homology"/>
<dbReference type="Pfam" id="PF13771">
    <property type="entry name" value="zf-HC5HC2H"/>
    <property type="match status" value="1"/>
</dbReference>
<feature type="region of interest" description="Disordered" evidence="8">
    <location>
        <begin position="1"/>
        <end position="246"/>
    </location>
</feature>
<feature type="compositionally biased region" description="Polar residues" evidence="8">
    <location>
        <begin position="1"/>
        <end position="12"/>
    </location>
</feature>
<dbReference type="PANTHER" id="PTHR23069:SF7">
    <property type="entry name" value="P-LOOP CONTAINING NUCLEOSIDE TRIPHOSPHATE HYDROLASES SUPERFAMILY PROTEIN"/>
    <property type="match status" value="1"/>
</dbReference>